<evidence type="ECO:0000259" key="8">
    <source>
        <dbReference type="PROSITE" id="PS51352"/>
    </source>
</evidence>
<dbReference type="GO" id="GO:0005737">
    <property type="term" value="C:cytoplasm"/>
    <property type="evidence" value="ECO:0007669"/>
    <property type="project" value="TreeGrafter"/>
</dbReference>
<organism evidence="9 10">
    <name type="scientific">Nannochloropsis salina CCMP1776</name>
    <dbReference type="NCBI Taxonomy" id="1027361"/>
    <lineage>
        <taxon>Eukaryota</taxon>
        <taxon>Sar</taxon>
        <taxon>Stramenopiles</taxon>
        <taxon>Ochrophyta</taxon>
        <taxon>Eustigmatophyceae</taxon>
        <taxon>Eustigmatales</taxon>
        <taxon>Monodopsidaceae</taxon>
        <taxon>Microchloropsis</taxon>
        <taxon>Microchloropsis salina</taxon>
    </lineage>
</organism>
<dbReference type="AlphaFoldDB" id="A0A4D9D001"/>
<evidence type="ECO:0000256" key="4">
    <source>
        <dbReference type="ARBA" id="ARBA00023002"/>
    </source>
</evidence>
<evidence type="ECO:0000256" key="7">
    <source>
        <dbReference type="RuleBase" id="RU366011"/>
    </source>
</evidence>
<evidence type="ECO:0000256" key="6">
    <source>
        <dbReference type="PIRSR" id="PIRSR637944-1"/>
    </source>
</evidence>
<reference evidence="9 10" key="1">
    <citation type="submission" date="2019-01" db="EMBL/GenBank/DDBJ databases">
        <title>Nuclear Genome Assembly of the Microalgal Biofuel strain Nannochloropsis salina CCMP1776.</title>
        <authorList>
            <person name="Hovde B."/>
        </authorList>
    </citation>
    <scope>NUCLEOTIDE SEQUENCE [LARGE SCALE GENOMIC DNA]</scope>
    <source>
        <strain evidence="9 10">CCMP1776</strain>
    </source>
</reference>
<gene>
    <name evidence="9" type="ORF">NSK_003406</name>
</gene>
<dbReference type="InterPro" id="IPR037944">
    <property type="entry name" value="PRX5-like"/>
</dbReference>
<comment type="function">
    <text evidence="7">Thiol-specific peroxidase that catalyzes the reduction of hydrogen peroxide and organic hydroperoxides to water and alcohols, respectively. Plays a role in cell protection against oxidative stress by detoxifying peroxides.</text>
</comment>
<proteinExistence type="inferred from homology"/>
<dbReference type="EMBL" id="SDOX01000016">
    <property type="protein sequence ID" value="TFJ84981.1"/>
    <property type="molecule type" value="Genomic_DNA"/>
</dbReference>
<evidence type="ECO:0000313" key="9">
    <source>
        <dbReference type="EMBL" id="TFJ84981.1"/>
    </source>
</evidence>
<dbReference type="InterPro" id="IPR013740">
    <property type="entry name" value="Redoxin"/>
</dbReference>
<keyword evidence="2 7" id="KW-0575">Peroxidase</keyword>
<dbReference type="PROSITE" id="PS51352">
    <property type="entry name" value="THIOREDOXIN_2"/>
    <property type="match status" value="1"/>
</dbReference>
<feature type="domain" description="Thioredoxin" evidence="8">
    <location>
        <begin position="4"/>
        <end position="164"/>
    </location>
</feature>
<keyword evidence="5 7" id="KW-0676">Redox-active center</keyword>
<evidence type="ECO:0000256" key="2">
    <source>
        <dbReference type="ARBA" id="ARBA00022559"/>
    </source>
</evidence>
<dbReference type="PANTHER" id="PTHR10430:SF16">
    <property type="entry name" value="PEROXIREDOXIN-5, MITOCHONDRIAL"/>
    <property type="match status" value="1"/>
</dbReference>
<feature type="active site" description="Cysteine sulfenic acid (-SOH) intermediate" evidence="6">
    <location>
        <position position="52"/>
    </location>
</feature>
<evidence type="ECO:0000256" key="3">
    <source>
        <dbReference type="ARBA" id="ARBA00022862"/>
    </source>
</evidence>
<dbReference type="FunFam" id="3.40.30.10:FF:000020">
    <property type="entry name" value="Peroxiredoxin"/>
    <property type="match status" value="1"/>
</dbReference>
<keyword evidence="3 7" id="KW-0049">Antioxidant</keyword>
<comment type="caution">
    <text evidence="9">The sequence shown here is derived from an EMBL/GenBank/DDBJ whole genome shotgun (WGS) entry which is preliminary data.</text>
</comment>
<dbReference type="GO" id="GO:0008379">
    <property type="term" value="F:thioredoxin peroxidase activity"/>
    <property type="evidence" value="ECO:0007669"/>
    <property type="project" value="InterPro"/>
</dbReference>
<dbReference type="Gene3D" id="3.40.30.10">
    <property type="entry name" value="Glutaredoxin"/>
    <property type="match status" value="1"/>
</dbReference>
<dbReference type="GO" id="GO:0045454">
    <property type="term" value="P:cell redox homeostasis"/>
    <property type="evidence" value="ECO:0007669"/>
    <property type="project" value="TreeGrafter"/>
</dbReference>
<comment type="similarity">
    <text evidence="1 7">Belongs to the peroxiredoxin family. Prx5 subfamily.</text>
</comment>
<dbReference type="GO" id="GO:0042744">
    <property type="term" value="P:hydrogen peroxide catabolic process"/>
    <property type="evidence" value="ECO:0007669"/>
    <property type="project" value="TreeGrafter"/>
</dbReference>
<keyword evidence="10" id="KW-1185">Reference proteome</keyword>
<dbReference type="CDD" id="cd03013">
    <property type="entry name" value="PRX5_like"/>
    <property type="match status" value="1"/>
</dbReference>
<sequence>MAKIAEGQTLPLEKITFKVLKDGKATDLTGTDLFKSKKVVLFGVPGAFTPTCTNTHAPEYLAMYESFKAKGVDAIYCIASNDCFVTSAWAKSLDAGDKMSILADGDCSFAKLVGLTVETGGFGGLRLSRFSALVEDGSVKKLHLEEGGGYTGVSGAEQMLKDLE</sequence>
<evidence type="ECO:0000256" key="5">
    <source>
        <dbReference type="ARBA" id="ARBA00023284"/>
    </source>
</evidence>
<dbReference type="SUPFAM" id="SSF52833">
    <property type="entry name" value="Thioredoxin-like"/>
    <property type="match status" value="1"/>
</dbReference>
<dbReference type="InterPro" id="IPR013766">
    <property type="entry name" value="Thioredoxin_domain"/>
</dbReference>
<dbReference type="OrthoDB" id="1882547at2759"/>
<dbReference type="Pfam" id="PF08534">
    <property type="entry name" value="Redoxin"/>
    <property type="match status" value="1"/>
</dbReference>
<protein>
    <recommendedName>
        <fullName evidence="8">Thioredoxin domain-containing protein</fullName>
    </recommendedName>
</protein>
<dbReference type="InterPro" id="IPR036249">
    <property type="entry name" value="Thioredoxin-like_sf"/>
</dbReference>
<dbReference type="PANTHER" id="PTHR10430">
    <property type="entry name" value="PEROXIREDOXIN"/>
    <property type="match status" value="1"/>
</dbReference>
<evidence type="ECO:0000256" key="1">
    <source>
        <dbReference type="ARBA" id="ARBA00010505"/>
    </source>
</evidence>
<accession>A0A4D9D001</accession>
<evidence type="ECO:0000313" key="10">
    <source>
        <dbReference type="Proteomes" id="UP000355283"/>
    </source>
</evidence>
<name>A0A4D9D001_9STRA</name>
<dbReference type="GO" id="GO:0034599">
    <property type="term" value="P:cellular response to oxidative stress"/>
    <property type="evidence" value="ECO:0007669"/>
    <property type="project" value="InterPro"/>
</dbReference>
<keyword evidence="4 7" id="KW-0560">Oxidoreductase</keyword>
<dbReference type="Proteomes" id="UP000355283">
    <property type="component" value="Unassembled WGS sequence"/>
</dbReference>